<protein>
    <submittedName>
        <fullName evidence="1">Uncharacterized protein</fullName>
    </submittedName>
</protein>
<comment type="caution">
    <text evidence="1">The sequence shown here is derived from an EMBL/GenBank/DDBJ whole genome shotgun (WGS) entry which is preliminary data.</text>
</comment>
<reference evidence="2" key="1">
    <citation type="journal article" date="2022" name="Mol. Ecol. Resour.">
        <title>The genomes of chicory, endive, great burdock and yacon provide insights into Asteraceae palaeo-polyploidization history and plant inulin production.</title>
        <authorList>
            <person name="Fan W."/>
            <person name="Wang S."/>
            <person name="Wang H."/>
            <person name="Wang A."/>
            <person name="Jiang F."/>
            <person name="Liu H."/>
            <person name="Zhao H."/>
            <person name="Xu D."/>
            <person name="Zhang Y."/>
        </authorList>
    </citation>
    <scope>NUCLEOTIDE SEQUENCE [LARGE SCALE GENOMIC DNA]</scope>
    <source>
        <strain evidence="2">cv. Yunnan</strain>
    </source>
</reference>
<accession>A0ACB9EVI1</accession>
<reference evidence="1 2" key="2">
    <citation type="journal article" date="2022" name="Mol. Ecol. Resour.">
        <title>The genomes of chicory, endive, great burdock and yacon provide insights into Asteraceae paleo-polyploidization history and plant inulin production.</title>
        <authorList>
            <person name="Fan W."/>
            <person name="Wang S."/>
            <person name="Wang H."/>
            <person name="Wang A."/>
            <person name="Jiang F."/>
            <person name="Liu H."/>
            <person name="Zhao H."/>
            <person name="Xu D."/>
            <person name="Zhang Y."/>
        </authorList>
    </citation>
    <scope>NUCLEOTIDE SEQUENCE [LARGE SCALE GENOMIC DNA]</scope>
    <source>
        <strain evidence="2">cv. Yunnan</strain>
        <tissue evidence="1">Leaves</tissue>
    </source>
</reference>
<gene>
    <name evidence="1" type="ORF">L1987_53289</name>
</gene>
<evidence type="ECO:0000313" key="2">
    <source>
        <dbReference type="Proteomes" id="UP001056120"/>
    </source>
</evidence>
<dbReference type="EMBL" id="CM042034">
    <property type="protein sequence ID" value="KAI3762847.1"/>
    <property type="molecule type" value="Genomic_DNA"/>
</dbReference>
<organism evidence="1 2">
    <name type="scientific">Smallanthus sonchifolius</name>
    <dbReference type="NCBI Taxonomy" id="185202"/>
    <lineage>
        <taxon>Eukaryota</taxon>
        <taxon>Viridiplantae</taxon>
        <taxon>Streptophyta</taxon>
        <taxon>Embryophyta</taxon>
        <taxon>Tracheophyta</taxon>
        <taxon>Spermatophyta</taxon>
        <taxon>Magnoliopsida</taxon>
        <taxon>eudicotyledons</taxon>
        <taxon>Gunneridae</taxon>
        <taxon>Pentapetalae</taxon>
        <taxon>asterids</taxon>
        <taxon>campanulids</taxon>
        <taxon>Asterales</taxon>
        <taxon>Asteraceae</taxon>
        <taxon>Asteroideae</taxon>
        <taxon>Heliantheae alliance</taxon>
        <taxon>Millerieae</taxon>
        <taxon>Smallanthus</taxon>
    </lineage>
</organism>
<dbReference type="Proteomes" id="UP001056120">
    <property type="component" value="Linkage Group LG17"/>
</dbReference>
<name>A0ACB9EVI1_9ASTR</name>
<evidence type="ECO:0000313" key="1">
    <source>
        <dbReference type="EMBL" id="KAI3762847.1"/>
    </source>
</evidence>
<keyword evidence="2" id="KW-1185">Reference proteome</keyword>
<sequence length="103" mass="11096">MLDRDYSKTKTVFSPRAPLSGEGVHGGGHKLLSDVHSLHDDERVSNMNPGISLEEGVHDSCVQVVGTNPPEVTENPLPPDEQVISDGLGVTMQPHDANLEVNF</sequence>
<proteinExistence type="predicted"/>